<dbReference type="AlphaFoldDB" id="A0A314YMK9"/>
<evidence type="ECO:0000313" key="1">
    <source>
        <dbReference type="EMBL" id="PQQ06301.1"/>
    </source>
</evidence>
<dbReference type="EMBL" id="PJQY01000979">
    <property type="protein sequence ID" value="PQQ06301.1"/>
    <property type="molecule type" value="Genomic_DNA"/>
</dbReference>
<proteinExistence type="predicted"/>
<evidence type="ECO:0000313" key="2">
    <source>
        <dbReference type="Proteomes" id="UP000250321"/>
    </source>
</evidence>
<name>A0A314YMK9_PRUYE</name>
<reference evidence="1 2" key="1">
    <citation type="submission" date="2018-02" db="EMBL/GenBank/DDBJ databases">
        <title>Draft genome of wild Prunus yedoensis var. nudiflora.</title>
        <authorList>
            <person name="Baek S."/>
            <person name="Kim J.-H."/>
            <person name="Choi K."/>
            <person name="Kim G.-B."/>
            <person name="Cho A."/>
            <person name="Jang H."/>
            <person name="Shin C.-H."/>
            <person name="Yu H.-J."/>
            <person name="Mun J.-H."/>
        </authorList>
    </citation>
    <scope>NUCLEOTIDE SEQUENCE [LARGE SCALE GENOMIC DNA]</scope>
    <source>
        <strain evidence="2">cv. Jeju island</strain>
        <tissue evidence="1">Leaf</tissue>
    </source>
</reference>
<protein>
    <submittedName>
        <fullName evidence="1">Uncharacterized protein</fullName>
    </submittedName>
</protein>
<accession>A0A314YMK9</accession>
<dbReference type="Proteomes" id="UP000250321">
    <property type="component" value="Unassembled WGS sequence"/>
</dbReference>
<keyword evidence="2" id="KW-1185">Reference proteome</keyword>
<organism evidence="1 2">
    <name type="scientific">Prunus yedoensis var. nudiflora</name>
    <dbReference type="NCBI Taxonomy" id="2094558"/>
    <lineage>
        <taxon>Eukaryota</taxon>
        <taxon>Viridiplantae</taxon>
        <taxon>Streptophyta</taxon>
        <taxon>Embryophyta</taxon>
        <taxon>Tracheophyta</taxon>
        <taxon>Spermatophyta</taxon>
        <taxon>Magnoliopsida</taxon>
        <taxon>eudicotyledons</taxon>
        <taxon>Gunneridae</taxon>
        <taxon>Pentapetalae</taxon>
        <taxon>rosids</taxon>
        <taxon>fabids</taxon>
        <taxon>Rosales</taxon>
        <taxon>Rosaceae</taxon>
        <taxon>Amygdaloideae</taxon>
        <taxon>Amygdaleae</taxon>
        <taxon>Prunus</taxon>
    </lineage>
</organism>
<gene>
    <name evidence="1" type="ORF">Pyn_02271</name>
</gene>
<sequence>MNPSHVVYGACMRDCGVEGYGGPQGPRKLLDNGDFGLATWEHQSPSPLLRVLQCGSHPAINLHILTVASIPAAVNQRLLVAQAPPATIEPLSFLPLAAASIPVAISAIPQPLQPRFSFLLIPFQAINTIAFEPQAFPPILLLKLLNPHSHSHSHK</sequence>
<comment type="caution">
    <text evidence="1">The sequence shown here is derived from an EMBL/GenBank/DDBJ whole genome shotgun (WGS) entry which is preliminary data.</text>
</comment>